<evidence type="ECO:0000313" key="10">
    <source>
        <dbReference type="Proteomes" id="UP000237481"/>
    </source>
</evidence>
<dbReference type="GO" id="GO:0015031">
    <property type="term" value="P:protein transport"/>
    <property type="evidence" value="ECO:0007669"/>
    <property type="project" value="UniProtKB-KW"/>
</dbReference>
<dbReference type="AlphaFoldDB" id="A0A2S4L6I5"/>
<dbReference type="Pfam" id="PF10568">
    <property type="entry name" value="Tom37"/>
    <property type="match status" value="1"/>
</dbReference>
<evidence type="ECO:0000259" key="8">
    <source>
        <dbReference type="Pfam" id="PF17171"/>
    </source>
</evidence>
<dbReference type="Pfam" id="PF17171">
    <property type="entry name" value="GST_C_6"/>
    <property type="match status" value="1"/>
</dbReference>
<dbReference type="Proteomes" id="UP000237481">
    <property type="component" value="Unassembled WGS sequence"/>
</dbReference>
<accession>A0A2S4L6I5</accession>
<dbReference type="InterPro" id="IPR033468">
    <property type="entry name" value="Metaxin_GST"/>
</dbReference>
<proteinExistence type="predicted"/>
<dbReference type="OrthoDB" id="5835136at2759"/>
<reference evidence="9 10" key="1">
    <citation type="submission" date="2018-01" db="EMBL/GenBank/DDBJ databases">
        <title>Harnessing the power of phylogenomics to disentangle the directionality and signatures of interkingdom host jumping in the parasitic fungal genus Tolypocladium.</title>
        <authorList>
            <person name="Quandt C.A."/>
            <person name="Patterson W."/>
            <person name="Spatafora J.W."/>
        </authorList>
    </citation>
    <scope>NUCLEOTIDE SEQUENCE [LARGE SCALE GENOMIC DNA]</scope>
    <source>
        <strain evidence="9 10">NRBC 100945</strain>
    </source>
</reference>
<feature type="domain" description="Mitochondrial outer membrane transport complex Sam37/metaxin N-terminal" evidence="7">
    <location>
        <begin position="178"/>
        <end position="271"/>
    </location>
</feature>
<comment type="caution">
    <text evidence="9">The sequence shown here is derived from an EMBL/GenBank/DDBJ whole genome shotgun (WGS) entry which is preliminary data.</text>
</comment>
<sequence length="556" mass="60253">MQWARTNQLLFRLEGPIPGVLASNGSRRLFSRPRHVATRCGLQGHERRSSAHRQPCIVLRLRRGVCRPGRIDIPRGYVQHGTHGLPRTQTVSCVLSSHMLDLHVWGSAFGLASIDAECLAIITFLHHAAPSSAWRLIPTNDPSISPSRTYSSAASVSPLTQPRLCRVANPLLTAAADFLPALHHDAVWTSGYHQIVGYLTSKSLCRNLDEGLSAGQQADSVAYSAHLSAHAAPLIDLSLYVSAANWAATTRPAYSSLLAFPLTWTVPPLIRAETIKRVEHLGLAELDTDFDPNGGLHLPAGRDALPETFRRHLPAARTKKTVREEMTPEQAVAIRLFGLAEDCLSVLDALMAEGKSDEKQPRFFGGAPVSSLDCLAYGYLALMLKPPVPRSFLRDWLQTETPRLSNFVDDMTPGPLPWATPEQTTVFGSSARLADSIIRNAPSLGTHYANEMRQRAEDGVKGLDQRALMLAMSLMVTSAAVGYGLHMYKSLQPFGARTQLWAAQRGGSKLSQFGQLGSMLSSAMGTYAPPTVPSGGVAGNMSAGHGRLVEVDSEVD</sequence>
<dbReference type="PANTHER" id="PTHR12289:SF41">
    <property type="entry name" value="FAILED AXON CONNECTIONS-RELATED"/>
    <property type="match status" value="1"/>
</dbReference>
<dbReference type="GO" id="GO:0001401">
    <property type="term" value="C:SAM complex"/>
    <property type="evidence" value="ECO:0007669"/>
    <property type="project" value="InterPro"/>
</dbReference>
<keyword evidence="6" id="KW-0472">Membrane</keyword>
<feature type="domain" description="Metaxin glutathione S-transferase" evidence="8">
    <location>
        <begin position="340"/>
        <end position="411"/>
    </location>
</feature>
<evidence type="ECO:0000256" key="3">
    <source>
        <dbReference type="ARBA" id="ARBA00022787"/>
    </source>
</evidence>
<dbReference type="GO" id="GO:0007005">
    <property type="term" value="P:mitochondrion organization"/>
    <property type="evidence" value="ECO:0007669"/>
    <property type="project" value="TreeGrafter"/>
</dbReference>
<dbReference type="EMBL" id="PKSG01000179">
    <property type="protein sequence ID" value="POR38052.1"/>
    <property type="molecule type" value="Genomic_DNA"/>
</dbReference>
<keyword evidence="2" id="KW-0813">Transport</keyword>
<name>A0A2S4L6I5_9HYPO</name>
<dbReference type="InterPro" id="IPR019564">
    <property type="entry name" value="Sam37/metaxin_N"/>
</dbReference>
<evidence type="ECO:0000256" key="5">
    <source>
        <dbReference type="ARBA" id="ARBA00023128"/>
    </source>
</evidence>
<evidence type="ECO:0000256" key="2">
    <source>
        <dbReference type="ARBA" id="ARBA00022448"/>
    </source>
</evidence>
<dbReference type="InterPro" id="IPR050931">
    <property type="entry name" value="Mito_Protein_Transport_Metaxin"/>
</dbReference>
<keyword evidence="5" id="KW-0496">Mitochondrion</keyword>
<evidence type="ECO:0000256" key="1">
    <source>
        <dbReference type="ARBA" id="ARBA00004294"/>
    </source>
</evidence>
<keyword evidence="10" id="KW-1185">Reference proteome</keyword>
<keyword evidence="4" id="KW-0653">Protein transport</keyword>
<evidence type="ECO:0000256" key="4">
    <source>
        <dbReference type="ARBA" id="ARBA00022927"/>
    </source>
</evidence>
<comment type="subcellular location">
    <subcellularLocation>
        <location evidence="1">Mitochondrion outer membrane</location>
    </subcellularLocation>
</comment>
<dbReference type="PANTHER" id="PTHR12289">
    <property type="entry name" value="METAXIN RELATED"/>
    <property type="match status" value="1"/>
</dbReference>
<gene>
    <name evidence="9" type="ORF">TPAR_01784</name>
</gene>
<dbReference type="STRING" id="94208.A0A2S4L6I5"/>
<keyword evidence="3" id="KW-1000">Mitochondrion outer membrane</keyword>
<evidence type="ECO:0000313" key="9">
    <source>
        <dbReference type="EMBL" id="POR38052.1"/>
    </source>
</evidence>
<protein>
    <submittedName>
        <fullName evidence="9">Metaxin-like protein</fullName>
    </submittedName>
</protein>
<organism evidence="9 10">
    <name type="scientific">Tolypocladium paradoxum</name>
    <dbReference type="NCBI Taxonomy" id="94208"/>
    <lineage>
        <taxon>Eukaryota</taxon>
        <taxon>Fungi</taxon>
        <taxon>Dikarya</taxon>
        <taxon>Ascomycota</taxon>
        <taxon>Pezizomycotina</taxon>
        <taxon>Sordariomycetes</taxon>
        <taxon>Hypocreomycetidae</taxon>
        <taxon>Hypocreales</taxon>
        <taxon>Ophiocordycipitaceae</taxon>
        <taxon>Tolypocladium</taxon>
    </lineage>
</organism>
<evidence type="ECO:0000259" key="7">
    <source>
        <dbReference type="Pfam" id="PF10568"/>
    </source>
</evidence>
<evidence type="ECO:0000256" key="6">
    <source>
        <dbReference type="ARBA" id="ARBA00023136"/>
    </source>
</evidence>